<sequence length="264" mass="30716">MVKEIFLRVVKLVGMLIVMAFLLWKVMAWLGVEDWGQLIQMVLIALIILFSSLTNAEREFTKIVRSLDKEVTDKKLVYHSFLRNRVHYVCSLVDFMNTWQFSPVMVWSVCLSLPDATARDLCATIIERLEDYLHHELGSRDSKLTFNPHAKYFYLHISLIMSTGNARSYLPKVQAFMEHMVDEYELSKVRQFIHGESNGVNYYLRYEAGDVTDSFCIDKGVVCDLEDYDLLLLLSDNEEDNKQQEATEVLISEQEYEEKKLTGI</sequence>
<reference evidence="2 3" key="1">
    <citation type="submission" date="2019-09" db="EMBL/GenBank/DDBJ databases">
        <title>Prevotella A2879 sp. nov., isolated from an abscess of a patient.</title>
        <authorList>
            <person name="Buhl M."/>
            <person name="Oberhettinger P."/>
        </authorList>
    </citation>
    <scope>NUCLEOTIDE SEQUENCE [LARGE SCALE GENOMIC DNA]</scope>
    <source>
        <strain evidence="2 3">A2879</strain>
    </source>
</reference>
<evidence type="ECO:0000256" key="1">
    <source>
        <dbReference type="SAM" id="Phobius"/>
    </source>
</evidence>
<dbReference type="AlphaFoldDB" id="A0A7C9LB17"/>
<comment type="caution">
    <text evidence="2">The sequence shown here is derived from an EMBL/GenBank/DDBJ whole genome shotgun (WGS) entry which is preliminary data.</text>
</comment>
<keyword evidence="3" id="KW-1185">Reference proteome</keyword>
<evidence type="ECO:0000313" key="2">
    <source>
        <dbReference type="EMBL" id="MUL28093.1"/>
    </source>
</evidence>
<name>A0A7C9LB17_9BACT</name>
<keyword evidence="1" id="KW-0812">Transmembrane</keyword>
<dbReference type="Proteomes" id="UP000482295">
    <property type="component" value="Unassembled WGS sequence"/>
</dbReference>
<gene>
    <name evidence="2" type="ORF">F0475_07225</name>
</gene>
<protein>
    <submittedName>
        <fullName evidence="2">Uncharacterized protein</fullName>
    </submittedName>
</protein>
<evidence type="ECO:0000313" key="3">
    <source>
        <dbReference type="Proteomes" id="UP000482295"/>
    </source>
</evidence>
<dbReference type="EMBL" id="VVIQ01000006">
    <property type="protein sequence ID" value="MUL28093.1"/>
    <property type="molecule type" value="Genomic_DNA"/>
</dbReference>
<proteinExistence type="predicted"/>
<dbReference type="RefSeq" id="WP_155716070.1">
    <property type="nucleotide sequence ID" value="NZ_VVIQ01000006.1"/>
</dbReference>
<keyword evidence="1" id="KW-0472">Membrane</keyword>
<feature type="transmembrane region" description="Helical" evidence="1">
    <location>
        <begin position="12"/>
        <end position="32"/>
    </location>
</feature>
<organism evidence="2 3">
    <name type="scientific">Prevotella vespertina</name>
    <dbReference type="NCBI Taxonomy" id="2608404"/>
    <lineage>
        <taxon>Bacteria</taxon>
        <taxon>Pseudomonadati</taxon>
        <taxon>Bacteroidota</taxon>
        <taxon>Bacteroidia</taxon>
        <taxon>Bacteroidales</taxon>
        <taxon>Prevotellaceae</taxon>
        <taxon>Prevotella</taxon>
    </lineage>
</organism>
<accession>A0A7C9LB17</accession>
<keyword evidence="1" id="KW-1133">Transmembrane helix</keyword>
<feature type="transmembrane region" description="Helical" evidence="1">
    <location>
        <begin position="38"/>
        <end position="56"/>
    </location>
</feature>